<dbReference type="InterPro" id="IPR006059">
    <property type="entry name" value="SBP"/>
</dbReference>
<dbReference type="EMBL" id="FOBF01000016">
    <property type="protein sequence ID" value="SEM68038.1"/>
    <property type="molecule type" value="Genomic_DNA"/>
</dbReference>
<dbReference type="STRING" id="46177.SAMN05660976_05772"/>
<gene>
    <name evidence="2" type="ORF">SAMN05660976_05772</name>
</gene>
<dbReference type="Gene3D" id="3.40.190.10">
    <property type="entry name" value="Periplasmic binding protein-like II"/>
    <property type="match status" value="1"/>
</dbReference>
<proteinExistence type="predicted"/>
<keyword evidence="3" id="KW-1185">Reference proteome</keyword>
<evidence type="ECO:0000256" key="1">
    <source>
        <dbReference type="SAM" id="SignalP"/>
    </source>
</evidence>
<feature type="signal peptide" evidence="1">
    <location>
        <begin position="1"/>
        <end position="17"/>
    </location>
</feature>
<sequence>MAGVAAIALVVTGCSSAAESQGSDKNGVITVTVGDRPPSSQPELQKALDTSIQQFQAANPNIKVVSKETSWNAQTFQALLAGGQMPTVMGVPFTEPASLIKNHQVADITAALKATGLDGELNQSVLSVAQSGGATYGVPTDVYSVGLAYNRALFKQAGLDPDRPPATWEQVRTYAAAIAKATHQAGYATYDQDHFGGWMTTAATYSFGGRLEDAAGTKATLAIPELKAYLNLVKTMRWTDTSMGSNFNYSAKPALQDFAAGKIGMILNLPQDYPAIVQNYKMDPDDYGFAALPQQTGTSVSLSGGIVQVFNPRASEAEIVAGLKWIKFNRFNQYSSQAAAVAAAQAATKDGALVGLPALTPLSQAKYQQYQEWIKPLANVPVANFAGYTAVADKQSIVPEPRGNAQYLYGQLDVVLQAVLTNKDADIDALLRTAEQNVDGRLGH</sequence>
<dbReference type="Proteomes" id="UP000198953">
    <property type="component" value="Unassembled WGS sequence"/>
</dbReference>
<evidence type="ECO:0000313" key="3">
    <source>
        <dbReference type="Proteomes" id="UP000198953"/>
    </source>
</evidence>
<dbReference type="SUPFAM" id="SSF53850">
    <property type="entry name" value="Periplasmic binding protein-like II"/>
    <property type="match status" value="1"/>
</dbReference>
<dbReference type="PANTHER" id="PTHR43649">
    <property type="entry name" value="ARABINOSE-BINDING PROTEIN-RELATED"/>
    <property type="match status" value="1"/>
</dbReference>
<dbReference type="PANTHER" id="PTHR43649:SF16">
    <property type="entry name" value="SUGAR-BINDING LIPOPROTEIN"/>
    <property type="match status" value="1"/>
</dbReference>
<feature type="chain" id="PRO_5011553780" evidence="1">
    <location>
        <begin position="18"/>
        <end position="444"/>
    </location>
</feature>
<keyword evidence="1" id="KW-0732">Signal</keyword>
<protein>
    <submittedName>
        <fullName evidence="2">ABC-type glycerol-3-phosphate transport system, substrate-binding protein</fullName>
    </submittedName>
</protein>
<dbReference type="InterPro" id="IPR050490">
    <property type="entry name" value="Bact_solute-bd_prot1"/>
</dbReference>
<dbReference type="AlphaFoldDB" id="A0A1H8ADX4"/>
<reference evidence="2 3" key="1">
    <citation type="submission" date="2016-10" db="EMBL/GenBank/DDBJ databases">
        <authorList>
            <person name="de Groot N.N."/>
        </authorList>
    </citation>
    <scope>NUCLEOTIDE SEQUENCE [LARGE SCALE GENOMIC DNA]</scope>
    <source>
        <strain evidence="2 3">DSM 43357</strain>
    </source>
</reference>
<dbReference type="Pfam" id="PF01547">
    <property type="entry name" value="SBP_bac_1"/>
    <property type="match status" value="1"/>
</dbReference>
<name>A0A1H8ADX4_9ACTN</name>
<organism evidence="2 3">
    <name type="scientific">Nonomuraea pusilla</name>
    <dbReference type="NCBI Taxonomy" id="46177"/>
    <lineage>
        <taxon>Bacteria</taxon>
        <taxon>Bacillati</taxon>
        <taxon>Actinomycetota</taxon>
        <taxon>Actinomycetes</taxon>
        <taxon>Streptosporangiales</taxon>
        <taxon>Streptosporangiaceae</taxon>
        <taxon>Nonomuraea</taxon>
    </lineage>
</organism>
<evidence type="ECO:0000313" key="2">
    <source>
        <dbReference type="EMBL" id="SEM68038.1"/>
    </source>
</evidence>
<accession>A0A1H8ADX4</accession>